<reference evidence="14 15" key="2">
    <citation type="submission" date="2017-04" db="EMBL/GenBank/DDBJ databases">
        <title>CpG methylation of centromeres and impact of large insertions on vertebrate speciation.</title>
        <authorList>
            <person name="Ichikawa K."/>
            <person name="Yoshimura J."/>
            <person name="Morishita S."/>
        </authorList>
    </citation>
    <scope>NUCLEOTIDE SEQUENCE</scope>
    <source>
        <strain evidence="14 15">HSOK</strain>
    </source>
</reference>
<dbReference type="InterPro" id="IPR003175">
    <property type="entry name" value="CDI_dom"/>
</dbReference>
<sequence length="210" mass="23810">MSNVELSSSALERLVARRTFPLHRRTGVCRSLFGPVDHEELSREVKAKLREISERDRQRWNFNFEADTPLDGDYKWEEVPEEKSPAFYRDSVHSGRTPATPVKQRASSDCALPENPIVLERLAVPEGSGAPCAAEVNQENRAQKVYSGRTSRQLPFTGRKRSASADGNARITEFFVKRRRSADKKTNETSACHLSKSAILVEQTPRKRIR</sequence>
<organism evidence="14 15">
    <name type="scientific">Oryzias latipes</name>
    <name type="common">Japanese rice fish</name>
    <name type="synonym">Japanese killifish</name>
    <dbReference type="NCBI Taxonomy" id="8090"/>
    <lineage>
        <taxon>Eukaryota</taxon>
        <taxon>Metazoa</taxon>
        <taxon>Chordata</taxon>
        <taxon>Craniata</taxon>
        <taxon>Vertebrata</taxon>
        <taxon>Euteleostomi</taxon>
        <taxon>Actinopterygii</taxon>
        <taxon>Neopterygii</taxon>
        <taxon>Teleostei</taxon>
        <taxon>Neoteleostei</taxon>
        <taxon>Acanthomorphata</taxon>
        <taxon>Ovalentaria</taxon>
        <taxon>Atherinomorphae</taxon>
        <taxon>Beloniformes</taxon>
        <taxon>Adrianichthyidae</taxon>
        <taxon>Oryziinae</taxon>
        <taxon>Oryzias</taxon>
    </lineage>
</organism>
<keyword evidence="3" id="KW-0488">Methylation</keyword>
<dbReference type="AlphaFoldDB" id="A0A3P9HXZ2"/>
<evidence type="ECO:0000256" key="4">
    <source>
        <dbReference type="ARBA" id="ARBA00023013"/>
    </source>
</evidence>
<dbReference type="GO" id="GO:0004861">
    <property type="term" value="F:cyclin-dependent protein serine/threonine kinase inhibitor activity"/>
    <property type="evidence" value="ECO:0007669"/>
    <property type="project" value="InterPro"/>
</dbReference>
<accession>A0A3P9HXZ2</accession>
<evidence type="ECO:0000256" key="12">
    <source>
        <dbReference type="SAM" id="MobiDB-lite"/>
    </source>
</evidence>
<dbReference type="Ensembl" id="ENSORLT00015019803.1">
    <property type="protein sequence ID" value="ENSORLP00015012630.1"/>
    <property type="gene ID" value="ENSORLG00015013489.1"/>
</dbReference>
<reference key="1">
    <citation type="journal article" date="2007" name="Nature">
        <title>The medaka draft genome and insights into vertebrate genome evolution.</title>
        <authorList>
            <person name="Kasahara M."/>
            <person name="Naruse K."/>
            <person name="Sasaki S."/>
            <person name="Nakatani Y."/>
            <person name="Qu W."/>
            <person name="Ahsan B."/>
            <person name="Yamada T."/>
            <person name="Nagayasu Y."/>
            <person name="Doi K."/>
            <person name="Kasai Y."/>
            <person name="Jindo T."/>
            <person name="Kobayashi D."/>
            <person name="Shimada A."/>
            <person name="Toyoda A."/>
            <person name="Kuroki Y."/>
            <person name="Fujiyama A."/>
            <person name="Sasaki T."/>
            <person name="Shimizu A."/>
            <person name="Asakawa S."/>
            <person name="Shimizu N."/>
            <person name="Hashimoto S."/>
            <person name="Yang J."/>
            <person name="Lee Y."/>
            <person name="Matsushima K."/>
            <person name="Sugano S."/>
            <person name="Sakaizumi M."/>
            <person name="Narita T."/>
            <person name="Ohishi K."/>
            <person name="Haga S."/>
            <person name="Ohta F."/>
            <person name="Nomoto H."/>
            <person name="Nogata K."/>
            <person name="Morishita T."/>
            <person name="Endo T."/>
            <person name="Shin-I T."/>
            <person name="Takeda H."/>
            <person name="Morishita S."/>
            <person name="Kohara Y."/>
        </authorList>
    </citation>
    <scope>NUCLEOTIDE SEQUENCE [LARGE SCALE GENOMIC DNA]</scope>
    <source>
        <strain>Hd-rR</strain>
    </source>
</reference>
<feature type="region of interest" description="Disordered" evidence="12">
    <location>
        <begin position="89"/>
        <end position="108"/>
    </location>
</feature>
<keyword evidence="6" id="KW-0131">Cell cycle</keyword>
<evidence type="ECO:0000256" key="3">
    <source>
        <dbReference type="ARBA" id="ARBA00022481"/>
    </source>
</evidence>
<evidence type="ECO:0000313" key="14">
    <source>
        <dbReference type="Ensembl" id="ENSORLP00015012630.1"/>
    </source>
</evidence>
<protein>
    <recommendedName>
        <fullName evidence="9">Cyclin-dependent kinase inhibitor 1C</fullName>
    </recommendedName>
    <alternativeName>
        <fullName evidence="10">Cyclin-dependent kinase inhibitor p57</fullName>
    </alternativeName>
    <alternativeName>
        <fullName evidence="11">p57Kip2</fullName>
    </alternativeName>
</protein>
<dbReference type="PANTHER" id="PTHR10265:SF44">
    <property type="entry name" value="CYCLIN-DEPENDENT KINASE INHIBITOR 1C"/>
    <property type="match status" value="1"/>
</dbReference>
<dbReference type="Proteomes" id="UP000265200">
    <property type="component" value="Chromosome 6"/>
</dbReference>
<dbReference type="GO" id="GO:0005634">
    <property type="term" value="C:nucleus"/>
    <property type="evidence" value="ECO:0007669"/>
    <property type="project" value="UniProtKB-SubCell"/>
</dbReference>
<evidence type="ECO:0000256" key="11">
    <source>
        <dbReference type="ARBA" id="ARBA00078591"/>
    </source>
</evidence>
<dbReference type="Ensembl" id="ENSORLT00015019795.1">
    <property type="protein sequence ID" value="ENSORLP00015030028.1"/>
    <property type="gene ID" value="ENSORLG00015013489.1"/>
</dbReference>
<evidence type="ECO:0000256" key="10">
    <source>
        <dbReference type="ARBA" id="ARBA00076482"/>
    </source>
</evidence>
<dbReference type="PANTHER" id="PTHR10265">
    <property type="entry name" value="CYCLIN-DEPENDENT KINASE INHIBITOR 1"/>
    <property type="match status" value="1"/>
</dbReference>
<evidence type="ECO:0000256" key="2">
    <source>
        <dbReference type="ARBA" id="ARBA00006726"/>
    </source>
</evidence>
<evidence type="ECO:0000256" key="6">
    <source>
        <dbReference type="ARBA" id="ARBA00023306"/>
    </source>
</evidence>
<comment type="subunit">
    <text evidence="8">Interacts with PCNA.</text>
</comment>
<evidence type="ECO:0000256" key="1">
    <source>
        <dbReference type="ARBA" id="ARBA00004123"/>
    </source>
</evidence>
<evidence type="ECO:0000256" key="5">
    <source>
        <dbReference type="ARBA" id="ARBA00023242"/>
    </source>
</evidence>
<evidence type="ECO:0000313" key="15">
    <source>
        <dbReference type="Proteomes" id="UP000265200"/>
    </source>
</evidence>
<dbReference type="GO" id="GO:0051726">
    <property type="term" value="P:regulation of cell cycle"/>
    <property type="evidence" value="ECO:0007669"/>
    <property type="project" value="InterPro"/>
</dbReference>
<comment type="similarity">
    <text evidence="2">Belongs to the CDI family.</text>
</comment>
<reference evidence="14" key="3">
    <citation type="submission" date="2025-05" db="UniProtKB">
        <authorList>
            <consortium name="Ensembl"/>
        </authorList>
    </citation>
    <scope>IDENTIFICATION</scope>
    <source>
        <strain evidence="14">HSOK</strain>
    </source>
</reference>
<evidence type="ECO:0000256" key="7">
    <source>
        <dbReference type="ARBA" id="ARBA00054284"/>
    </source>
</evidence>
<proteinExistence type="inferred from homology"/>
<dbReference type="Gene3D" id="4.10.365.10">
    <property type="entry name" value="p27"/>
    <property type="match status" value="1"/>
</dbReference>
<evidence type="ECO:0000256" key="8">
    <source>
        <dbReference type="ARBA" id="ARBA00062980"/>
    </source>
</evidence>
<comment type="function">
    <text evidence="7">Potent tight-binding inhibitor of several G1 cyclin/CDK complexes (cyclin E-CDK2, cyclin D2-CDK4, and cyclin A-CDK2) and, to lesser extent, of the mitotic cyclin B-CDC2. Negative regulator of cell proliferation. May play a role in maintenance of the non-proliferative state throughout life.</text>
</comment>
<keyword evidence="5" id="KW-0539">Nucleus</keyword>
<dbReference type="Pfam" id="PF02234">
    <property type="entry name" value="CDI"/>
    <property type="match status" value="1"/>
</dbReference>
<keyword evidence="4" id="KW-0649">Protein kinase inhibitor</keyword>
<dbReference type="FunFam" id="4.10.365.10:FF:000002">
    <property type="entry name" value="cyclin-dependent kinase inhibitor 1C"/>
    <property type="match status" value="1"/>
</dbReference>
<dbReference type="InterPro" id="IPR044898">
    <property type="entry name" value="CDI_dom_sf"/>
</dbReference>
<comment type="subcellular location">
    <subcellularLocation>
        <location evidence="1">Nucleus</location>
    </subcellularLocation>
</comment>
<evidence type="ECO:0000259" key="13">
    <source>
        <dbReference type="Pfam" id="PF02234"/>
    </source>
</evidence>
<evidence type="ECO:0000256" key="9">
    <source>
        <dbReference type="ARBA" id="ARBA00067667"/>
    </source>
</evidence>
<name>A0A3P9HXZ2_ORYLA</name>
<dbReference type="GO" id="GO:0045892">
    <property type="term" value="P:negative regulation of DNA-templated transcription"/>
    <property type="evidence" value="ECO:0007669"/>
    <property type="project" value="UniProtKB-ARBA"/>
</dbReference>
<feature type="domain" description="Cyclin-dependent kinase inhibitor" evidence="13">
    <location>
        <begin position="31"/>
        <end position="79"/>
    </location>
</feature>